<dbReference type="OrthoDB" id="5278911at2759"/>
<dbReference type="SUPFAM" id="SSF52047">
    <property type="entry name" value="RNI-like"/>
    <property type="match status" value="1"/>
</dbReference>
<dbReference type="GeneID" id="36575404"/>
<evidence type="ECO:0000313" key="2">
    <source>
        <dbReference type="Proteomes" id="UP000241818"/>
    </source>
</evidence>
<keyword evidence="2" id="KW-1185">Reference proteome</keyword>
<reference evidence="1 2" key="1">
    <citation type="journal article" date="2018" name="New Phytol.">
        <title>Comparative genomics and transcriptomics depict ericoid mycorrhizal fungi as versatile saprotrophs and plant mutualists.</title>
        <authorList>
            <person name="Martino E."/>
            <person name="Morin E."/>
            <person name="Grelet G.A."/>
            <person name="Kuo A."/>
            <person name="Kohler A."/>
            <person name="Daghino S."/>
            <person name="Barry K.W."/>
            <person name="Cichocki N."/>
            <person name="Clum A."/>
            <person name="Dockter R.B."/>
            <person name="Hainaut M."/>
            <person name="Kuo R.C."/>
            <person name="LaButti K."/>
            <person name="Lindahl B.D."/>
            <person name="Lindquist E.A."/>
            <person name="Lipzen A."/>
            <person name="Khouja H.R."/>
            <person name="Magnuson J."/>
            <person name="Murat C."/>
            <person name="Ohm R.A."/>
            <person name="Singer S.W."/>
            <person name="Spatafora J.W."/>
            <person name="Wang M."/>
            <person name="Veneault-Fourrey C."/>
            <person name="Henrissat B."/>
            <person name="Grigoriev I.V."/>
            <person name="Martin F.M."/>
            <person name="Perotto S."/>
        </authorList>
    </citation>
    <scope>NUCLEOTIDE SEQUENCE [LARGE SCALE GENOMIC DNA]</scope>
    <source>
        <strain evidence="1 2">ATCC 22711</strain>
    </source>
</reference>
<dbReference type="Gene3D" id="3.80.10.10">
    <property type="entry name" value="Ribonuclease Inhibitor"/>
    <property type="match status" value="1"/>
</dbReference>
<dbReference type="InParanoid" id="A0A2T3BB10"/>
<dbReference type="EMBL" id="KZ679007">
    <property type="protein sequence ID" value="PSS25478.1"/>
    <property type="molecule type" value="Genomic_DNA"/>
</dbReference>
<dbReference type="Proteomes" id="UP000241818">
    <property type="component" value="Unassembled WGS sequence"/>
</dbReference>
<sequence length="370" mass="41523">MCLRRMASDWEFLKQYERHNLAYLPTGVRMLLLSYIAVYGPEEGVGFEALKHLLMPPNDEDDEMYDPGENNDSFVRLDLSGSAGRSVSFKQLTELVEKPTRVAEENADSWEESFTRSLSPPIPHLTHLSLSHPPSTISWPRLLSFAKHVPTLTHLSLAYWPVPALTPNSTTAVMSSSYGKDVQYGGTNYYSHSIDADFREAAAILRRLATTLYGLEYLDLTACSSWLPALHWKGDGETGIEWALHWPKLCVLRVFSDLSLSADSEFVDVATYVEACAAQLRLESAIMVMRRPRNGKGKGGGRGRWVDVQRDDGAVYDGLWKGAREGEERRKRRLLDTLKEMERGVRIRGSEEDAEITALGDGGHGNAWEE</sequence>
<dbReference type="InterPro" id="IPR032675">
    <property type="entry name" value="LRR_dom_sf"/>
</dbReference>
<protein>
    <submittedName>
        <fullName evidence="1">Uncharacterized protein</fullName>
    </submittedName>
</protein>
<accession>A0A2T3BB10</accession>
<name>A0A2T3BB10_AMORE</name>
<gene>
    <name evidence="1" type="ORF">M430DRAFT_39560</name>
</gene>
<dbReference type="RefSeq" id="XP_024724077.1">
    <property type="nucleotide sequence ID" value="XM_024867323.1"/>
</dbReference>
<evidence type="ECO:0000313" key="1">
    <source>
        <dbReference type="EMBL" id="PSS25478.1"/>
    </source>
</evidence>
<dbReference type="STRING" id="857342.A0A2T3BB10"/>
<proteinExistence type="predicted"/>
<organism evidence="1 2">
    <name type="scientific">Amorphotheca resinae ATCC 22711</name>
    <dbReference type="NCBI Taxonomy" id="857342"/>
    <lineage>
        <taxon>Eukaryota</taxon>
        <taxon>Fungi</taxon>
        <taxon>Dikarya</taxon>
        <taxon>Ascomycota</taxon>
        <taxon>Pezizomycotina</taxon>
        <taxon>Leotiomycetes</taxon>
        <taxon>Helotiales</taxon>
        <taxon>Amorphothecaceae</taxon>
        <taxon>Amorphotheca</taxon>
    </lineage>
</organism>
<dbReference type="AlphaFoldDB" id="A0A2T3BB10"/>